<feature type="transmembrane region" description="Helical" evidence="1">
    <location>
        <begin position="29"/>
        <end position="46"/>
    </location>
</feature>
<name>A0A1F7Z291_9BACT</name>
<evidence type="ECO:0008006" key="4">
    <source>
        <dbReference type="Google" id="ProtNLM"/>
    </source>
</evidence>
<evidence type="ECO:0000256" key="1">
    <source>
        <dbReference type="SAM" id="Phobius"/>
    </source>
</evidence>
<evidence type="ECO:0000313" key="3">
    <source>
        <dbReference type="Proteomes" id="UP000177169"/>
    </source>
</evidence>
<keyword evidence="1" id="KW-0472">Membrane</keyword>
<gene>
    <name evidence="2" type="ORF">A3D01_01435</name>
</gene>
<organism evidence="2 3">
    <name type="scientific">Candidatus Woesebacteria bacterium RIFCSPHIGHO2_02_FULL_39_13</name>
    <dbReference type="NCBI Taxonomy" id="1802505"/>
    <lineage>
        <taxon>Bacteria</taxon>
        <taxon>Candidatus Woeseibacteriota</taxon>
    </lineage>
</organism>
<sequence>MRFFSAPKILLFLFAAASSLVSLGLSHDIAFSLVFGCFMFLMLWQISKKWGSGRETRLFVYGFAIVIILLNLLIIFPWISKFLQELFWKIYCLTKNFC</sequence>
<feature type="transmembrane region" description="Helical" evidence="1">
    <location>
        <begin position="58"/>
        <end position="79"/>
    </location>
</feature>
<dbReference type="EMBL" id="MGGR01000016">
    <property type="protein sequence ID" value="OGM33600.1"/>
    <property type="molecule type" value="Genomic_DNA"/>
</dbReference>
<protein>
    <recommendedName>
        <fullName evidence="4">Glycosyltransferase RgtA/B/C/D-like domain-containing protein</fullName>
    </recommendedName>
</protein>
<keyword evidence="1" id="KW-0812">Transmembrane</keyword>
<keyword evidence="1" id="KW-1133">Transmembrane helix</keyword>
<dbReference type="Proteomes" id="UP000177169">
    <property type="component" value="Unassembled WGS sequence"/>
</dbReference>
<dbReference type="AlphaFoldDB" id="A0A1F7Z291"/>
<evidence type="ECO:0000313" key="2">
    <source>
        <dbReference type="EMBL" id="OGM33600.1"/>
    </source>
</evidence>
<proteinExistence type="predicted"/>
<comment type="caution">
    <text evidence="2">The sequence shown here is derived from an EMBL/GenBank/DDBJ whole genome shotgun (WGS) entry which is preliminary data.</text>
</comment>
<reference evidence="2 3" key="1">
    <citation type="journal article" date="2016" name="Nat. Commun.">
        <title>Thousands of microbial genomes shed light on interconnected biogeochemical processes in an aquifer system.</title>
        <authorList>
            <person name="Anantharaman K."/>
            <person name="Brown C.T."/>
            <person name="Hug L.A."/>
            <person name="Sharon I."/>
            <person name="Castelle C.J."/>
            <person name="Probst A.J."/>
            <person name="Thomas B.C."/>
            <person name="Singh A."/>
            <person name="Wilkins M.J."/>
            <person name="Karaoz U."/>
            <person name="Brodie E.L."/>
            <person name="Williams K.H."/>
            <person name="Hubbard S.S."/>
            <person name="Banfield J.F."/>
        </authorList>
    </citation>
    <scope>NUCLEOTIDE SEQUENCE [LARGE SCALE GENOMIC DNA]</scope>
</reference>
<accession>A0A1F7Z291</accession>
<dbReference type="STRING" id="1802505.A3D01_01435"/>